<keyword evidence="3" id="KW-0862">Zinc</keyword>
<comment type="similarity">
    <text evidence="4">Belongs to the eukaryotic/archaeal RNase P protein component 4 family.</text>
</comment>
<comment type="caution">
    <text evidence="5">The sequence shown here is derived from an EMBL/GenBank/DDBJ whole genome shotgun (WGS) entry which is preliminary data.</text>
</comment>
<dbReference type="SMR" id="A0A8J6BEN8"/>
<reference evidence="5" key="1">
    <citation type="submission" date="2021-05" db="EMBL/GenBank/DDBJ databases">
        <title>A free-living protist that lacks canonical eukaryotic 1 DNA replication and segregation systems.</title>
        <authorList>
            <person name="Salas-Leiva D.E."/>
            <person name="Tromer E.C."/>
            <person name="Curtis B.A."/>
            <person name="Jerlstrom-Hultqvist J."/>
            <person name="Kolisko M."/>
            <person name="Yi Z."/>
            <person name="Salas-Leiva J.S."/>
            <person name="Gallot-Lavallee L."/>
            <person name="Kops G.J.P.L."/>
            <person name="Archibald J.M."/>
            <person name="Simpson A.G.B."/>
            <person name="Roger A.J."/>
        </authorList>
    </citation>
    <scope>NUCLEOTIDE SEQUENCE</scope>
    <source>
        <strain evidence="5">BICM</strain>
    </source>
</reference>
<dbReference type="PANTHER" id="PTHR14742:SF0">
    <property type="entry name" value="RIBONUCLEASE P PROTEIN SUBUNIT P21"/>
    <property type="match status" value="1"/>
</dbReference>
<dbReference type="Pfam" id="PF04032">
    <property type="entry name" value="Rpr2"/>
    <property type="match status" value="1"/>
</dbReference>
<evidence type="ECO:0000313" key="6">
    <source>
        <dbReference type="Proteomes" id="UP000717585"/>
    </source>
</evidence>
<name>A0A8J6BEN8_9EUKA</name>
<accession>A0A8J6BEN8</accession>
<dbReference type="EMBL" id="JAHDYR010000007">
    <property type="protein sequence ID" value="KAG9395877.1"/>
    <property type="molecule type" value="Genomic_DNA"/>
</dbReference>
<dbReference type="GO" id="GO:0005655">
    <property type="term" value="C:nucleolar ribonuclease P complex"/>
    <property type="evidence" value="ECO:0007669"/>
    <property type="project" value="TreeGrafter"/>
</dbReference>
<sequence>MAKRPKRELSKRDKLSIHRQTLLRVSYLFQASVAVANVNPELAISYIRMMRSIAQKNVIRIHPELRRSFCEHCCFPLVPGKTTALTPTIAIRCPHCSGTSRMTSRRMNE</sequence>
<dbReference type="Proteomes" id="UP000717585">
    <property type="component" value="Unassembled WGS sequence"/>
</dbReference>
<gene>
    <name evidence="5" type="ORF">J8273_2210</name>
</gene>
<keyword evidence="2" id="KW-0479">Metal-binding</keyword>
<evidence type="ECO:0000313" key="5">
    <source>
        <dbReference type="EMBL" id="KAG9395877.1"/>
    </source>
</evidence>
<keyword evidence="6" id="KW-1185">Reference proteome</keyword>
<dbReference type="OrthoDB" id="128536at2759"/>
<dbReference type="InterPro" id="IPR007175">
    <property type="entry name" value="Rpr2/Snm1/Rpp21"/>
</dbReference>
<evidence type="ECO:0000256" key="3">
    <source>
        <dbReference type="ARBA" id="ARBA00022833"/>
    </source>
</evidence>
<dbReference type="GO" id="GO:0046872">
    <property type="term" value="F:metal ion binding"/>
    <property type="evidence" value="ECO:0007669"/>
    <property type="project" value="UniProtKB-KW"/>
</dbReference>
<evidence type="ECO:0000256" key="2">
    <source>
        <dbReference type="ARBA" id="ARBA00022723"/>
    </source>
</evidence>
<dbReference type="PANTHER" id="PTHR14742">
    <property type="entry name" value="RIBONUCLEASE P SUBUNIT P21"/>
    <property type="match status" value="1"/>
</dbReference>
<dbReference type="Gene3D" id="1.20.5.420">
    <property type="entry name" value="Immunoglobulin FC, subunit C"/>
    <property type="match status" value="1"/>
</dbReference>
<evidence type="ECO:0000256" key="4">
    <source>
        <dbReference type="ARBA" id="ARBA00038402"/>
    </source>
</evidence>
<dbReference type="AlphaFoldDB" id="A0A8J6BEN8"/>
<protein>
    <submittedName>
        <fullName evidence="5">C2H2-type zinc finger</fullName>
    </submittedName>
</protein>
<organism evidence="5 6">
    <name type="scientific">Carpediemonas membranifera</name>
    <dbReference type="NCBI Taxonomy" id="201153"/>
    <lineage>
        <taxon>Eukaryota</taxon>
        <taxon>Metamonada</taxon>
        <taxon>Carpediemonas-like organisms</taxon>
        <taxon>Carpediemonas</taxon>
    </lineage>
</organism>
<proteinExistence type="inferred from homology"/>
<keyword evidence="1" id="KW-0819">tRNA processing</keyword>
<dbReference type="GO" id="GO:0008033">
    <property type="term" value="P:tRNA processing"/>
    <property type="evidence" value="ECO:0007669"/>
    <property type="project" value="UniProtKB-KW"/>
</dbReference>
<evidence type="ECO:0000256" key="1">
    <source>
        <dbReference type="ARBA" id="ARBA00022694"/>
    </source>
</evidence>